<proteinExistence type="predicted"/>
<dbReference type="EMBL" id="BPLR01020706">
    <property type="protein sequence ID" value="GIX81724.1"/>
    <property type="molecule type" value="Genomic_DNA"/>
</dbReference>
<accession>A0AAV4NBJ7</accession>
<protein>
    <submittedName>
        <fullName evidence="1">Uncharacterized protein</fullName>
    </submittedName>
</protein>
<name>A0AAV4NBJ7_CAEEX</name>
<evidence type="ECO:0000313" key="2">
    <source>
        <dbReference type="Proteomes" id="UP001054945"/>
    </source>
</evidence>
<gene>
    <name evidence="1" type="ORF">CEXT_416851</name>
</gene>
<sequence length="80" mass="9093">KSLDINAQYTLKERNRALLPLQVRYSKLRSLTGRWVRQIAPPLSIPLDKSLSTTFLYCITEVKPNRSGQQCSLSSLCRVA</sequence>
<reference evidence="1 2" key="1">
    <citation type="submission" date="2021-06" db="EMBL/GenBank/DDBJ databases">
        <title>Caerostris extrusa draft genome.</title>
        <authorList>
            <person name="Kono N."/>
            <person name="Arakawa K."/>
        </authorList>
    </citation>
    <scope>NUCLEOTIDE SEQUENCE [LARGE SCALE GENOMIC DNA]</scope>
</reference>
<feature type="non-terminal residue" evidence="1">
    <location>
        <position position="1"/>
    </location>
</feature>
<keyword evidence="2" id="KW-1185">Reference proteome</keyword>
<organism evidence="1 2">
    <name type="scientific">Caerostris extrusa</name>
    <name type="common">Bark spider</name>
    <name type="synonym">Caerostris bankana</name>
    <dbReference type="NCBI Taxonomy" id="172846"/>
    <lineage>
        <taxon>Eukaryota</taxon>
        <taxon>Metazoa</taxon>
        <taxon>Ecdysozoa</taxon>
        <taxon>Arthropoda</taxon>
        <taxon>Chelicerata</taxon>
        <taxon>Arachnida</taxon>
        <taxon>Araneae</taxon>
        <taxon>Araneomorphae</taxon>
        <taxon>Entelegynae</taxon>
        <taxon>Araneoidea</taxon>
        <taxon>Araneidae</taxon>
        <taxon>Caerostris</taxon>
    </lineage>
</organism>
<dbReference type="Proteomes" id="UP001054945">
    <property type="component" value="Unassembled WGS sequence"/>
</dbReference>
<dbReference type="AlphaFoldDB" id="A0AAV4NBJ7"/>
<comment type="caution">
    <text evidence="1">The sequence shown here is derived from an EMBL/GenBank/DDBJ whole genome shotgun (WGS) entry which is preliminary data.</text>
</comment>
<evidence type="ECO:0000313" key="1">
    <source>
        <dbReference type="EMBL" id="GIX81724.1"/>
    </source>
</evidence>